<evidence type="ECO:0000256" key="4">
    <source>
        <dbReference type="SAM" id="MobiDB-lite"/>
    </source>
</evidence>
<feature type="compositionally biased region" description="Polar residues" evidence="4">
    <location>
        <begin position="1123"/>
        <end position="1140"/>
    </location>
</feature>
<feature type="region of interest" description="Disordered" evidence="4">
    <location>
        <begin position="954"/>
        <end position="1000"/>
    </location>
</feature>
<feature type="region of interest" description="Disordered" evidence="4">
    <location>
        <begin position="1085"/>
        <end position="1236"/>
    </location>
</feature>
<accession>A0AAD9WAL1</accession>
<feature type="compositionally biased region" description="Low complexity" evidence="4">
    <location>
        <begin position="1141"/>
        <end position="1155"/>
    </location>
</feature>
<comment type="caution">
    <text evidence="6">The sequence shown here is derived from an EMBL/GenBank/DDBJ whole genome shotgun (WGS) entry which is preliminary data.</text>
</comment>
<feature type="compositionally biased region" description="Low complexity" evidence="4">
    <location>
        <begin position="21"/>
        <end position="36"/>
    </location>
</feature>
<gene>
    <name evidence="6" type="ORF">N8I77_001882</name>
</gene>
<evidence type="ECO:0000256" key="3">
    <source>
        <dbReference type="PROSITE-ProRule" id="PRU00089"/>
    </source>
</evidence>
<dbReference type="SUPFAM" id="SSF49879">
    <property type="entry name" value="SMAD/FHA domain"/>
    <property type="match status" value="1"/>
</dbReference>
<dbReference type="PANTHER" id="PTHR21712">
    <property type="entry name" value="PRE-RRNA-PROCESSING PROTEIN FHL1"/>
    <property type="match status" value="1"/>
</dbReference>
<feature type="compositionally biased region" description="Basic residues" evidence="4">
    <location>
        <begin position="330"/>
        <end position="339"/>
    </location>
</feature>
<proteinExistence type="predicted"/>
<dbReference type="Gene3D" id="1.10.10.10">
    <property type="entry name" value="Winged helix-like DNA-binding domain superfamily/Winged helix DNA-binding domain"/>
    <property type="match status" value="1"/>
</dbReference>
<evidence type="ECO:0000313" key="7">
    <source>
        <dbReference type="Proteomes" id="UP001265746"/>
    </source>
</evidence>
<organism evidence="6 7">
    <name type="scientific">Phomopsis amygdali</name>
    <name type="common">Fusicoccum amygdali</name>
    <dbReference type="NCBI Taxonomy" id="1214568"/>
    <lineage>
        <taxon>Eukaryota</taxon>
        <taxon>Fungi</taxon>
        <taxon>Dikarya</taxon>
        <taxon>Ascomycota</taxon>
        <taxon>Pezizomycotina</taxon>
        <taxon>Sordariomycetes</taxon>
        <taxon>Sordariomycetidae</taxon>
        <taxon>Diaporthales</taxon>
        <taxon>Diaporthaceae</taxon>
        <taxon>Diaporthe</taxon>
    </lineage>
</organism>
<dbReference type="InterPro" id="IPR045178">
    <property type="entry name" value="Fhl1/FHA1"/>
</dbReference>
<evidence type="ECO:0000259" key="5">
    <source>
        <dbReference type="PROSITE" id="PS50039"/>
    </source>
</evidence>
<feature type="region of interest" description="Disordered" evidence="4">
    <location>
        <begin position="314"/>
        <end position="360"/>
    </location>
</feature>
<dbReference type="PROSITE" id="PS50039">
    <property type="entry name" value="FORK_HEAD_3"/>
    <property type="match status" value="1"/>
</dbReference>
<feature type="domain" description="Fork-head" evidence="5">
    <location>
        <begin position="705"/>
        <end position="766"/>
    </location>
</feature>
<dbReference type="InterPro" id="IPR001766">
    <property type="entry name" value="Fork_head_dom"/>
</dbReference>
<feature type="compositionally biased region" description="Polar residues" evidence="4">
    <location>
        <begin position="57"/>
        <end position="95"/>
    </location>
</feature>
<dbReference type="EMBL" id="JAUJFL010000001">
    <property type="protein sequence ID" value="KAK2615106.1"/>
    <property type="molecule type" value="Genomic_DNA"/>
</dbReference>
<dbReference type="SUPFAM" id="SSF46785">
    <property type="entry name" value="Winged helix' DNA-binding domain"/>
    <property type="match status" value="1"/>
</dbReference>
<dbReference type="PANTHER" id="PTHR21712:SF29">
    <property type="entry name" value="PRE-RRNA-PROCESSING PROTEIN FHL1"/>
    <property type="match status" value="1"/>
</dbReference>
<feature type="region of interest" description="Disordered" evidence="4">
    <location>
        <begin position="1321"/>
        <end position="1352"/>
    </location>
</feature>
<dbReference type="GO" id="GO:0043565">
    <property type="term" value="F:sequence-specific DNA binding"/>
    <property type="evidence" value="ECO:0007669"/>
    <property type="project" value="InterPro"/>
</dbReference>
<feature type="compositionally biased region" description="Polar residues" evidence="4">
    <location>
        <begin position="562"/>
        <end position="583"/>
    </location>
</feature>
<feature type="compositionally biased region" description="Pro residues" evidence="4">
    <location>
        <begin position="1343"/>
        <end position="1352"/>
    </location>
</feature>
<feature type="compositionally biased region" description="Polar residues" evidence="4">
    <location>
        <begin position="807"/>
        <end position="825"/>
    </location>
</feature>
<keyword evidence="1 3" id="KW-0238">DNA-binding</keyword>
<evidence type="ECO:0000256" key="1">
    <source>
        <dbReference type="ARBA" id="ARBA00023125"/>
    </source>
</evidence>
<feature type="compositionally biased region" description="Low complexity" evidence="4">
    <location>
        <begin position="1324"/>
        <end position="1342"/>
    </location>
</feature>
<feature type="compositionally biased region" description="Basic and acidic residues" evidence="4">
    <location>
        <begin position="601"/>
        <end position="619"/>
    </location>
</feature>
<feature type="compositionally biased region" description="Basic residues" evidence="4">
    <location>
        <begin position="631"/>
        <end position="641"/>
    </location>
</feature>
<reference evidence="6" key="1">
    <citation type="submission" date="2023-06" db="EMBL/GenBank/DDBJ databases">
        <authorList>
            <person name="Noh H."/>
        </authorList>
    </citation>
    <scope>NUCLEOTIDE SEQUENCE</scope>
    <source>
        <strain evidence="6">DUCC20226</strain>
    </source>
</reference>
<comment type="subcellular location">
    <subcellularLocation>
        <location evidence="3">Nucleus</location>
    </subcellularLocation>
</comment>
<dbReference type="GO" id="GO:0005634">
    <property type="term" value="C:nucleus"/>
    <property type="evidence" value="ECO:0007669"/>
    <property type="project" value="UniProtKB-SubCell"/>
</dbReference>
<protein>
    <recommendedName>
        <fullName evidence="5">Fork-head domain-containing protein</fullName>
    </recommendedName>
</protein>
<dbReference type="PRINTS" id="PR00053">
    <property type="entry name" value="FORKHEAD"/>
</dbReference>
<dbReference type="Proteomes" id="UP001265746">
    <property type="component" value="Unassembled WGS sequence"/>
</dbReference>
<dbReference type="InterPro" id="IPR036388">
    <property type="entry name" value="WH-like_DNA-bd_sf"/>
</dbReference>
<sequence>MNSSHSQDGPSRHHSSPQPQPQSQQPQAQSQSQSQPTDAQPVPSHTPPTTAGDRPSDQNPIRTNNSHDTTAITNQVPSPSRNLPPSSDSPAQPVQPSVPHDDTTPLPSSTGNEDGPVEAVQDWLDKTQHPSSQSNQPGSAEDVPLSAADAAALIASAQHGLPIDIASHDIAMLQDPIPPDFIHGLPADFNLSTAAHFAVPQEEMSLPWSIAPGQYSSQPDASAKHSLNLPAHLADADDAASLDEPVLDETGFDRMARLEFADTFVALTTNTTIIGRDQRVYKRAQLNKKRAEEGFSLSGEPVKRFAYSRSYVSQEGGALGPESDGEGKSRSSKRRKTAHSGRYALSPRQEAAAADDPSAQDNVISSRQYIDHTPGAIPVDIDALRPSSDIVARVDIHGAGPDIIETSKGISRDHLKIEYDEDRRVWKATAIGRNGFFCEEVLYHKDETVFLRSGDHLQIQAVGFIFTISGVDEGKYGNESPMTYSEGGKSMSFDFQNPGAREDMRDTSEGSLSDGEIPSAKAMLDTDDEDDEDDEPDESASPKPTVNDGVDKTEPEGPIRQTIESDSVKNPTASVEPDVSQTVAPPKKRGPGRPPKNGVMSKREERELKKKREEEDKKNNPPQEPGEPPVKRKVGRPRKHPRPEDEGDQPEKRKYKPRKPKNEDGEDEEDPEGDKADKQKRLQKPKTPPLDLGKKEDWPEDKLQKPNKNYQMLIDEVLCAAPDGLTLKQIYKRIATLYPYFCFCVDTKGWESSVRHNLIGSLCFQKNNETHLWKRVPGIPLESGKKRKPSDTASEQRPPQVFAPNFNHGQGYQQPVQAPNYTNQHMGPAGVTPQMNGMQRYHPGGQAQPAAYQNPALPGNTPSQQAGIRQNFPHPPPQQQPQQQQPPPPLSTTVPQPGTHTATTAQSRPPYPSHQQHPYNTTAPSARPTNLSQGHSATVGSLAVQTHAQQPLMARPGQGAPLITQRGGGPAAVHTGPVQQNQRAPSQPHPQQPLSKSIPPAALGPVVEPSLREFIRKFSSEVVKQLQGRVSRPHAVAVSVINRGLGLTDTSLTPEYENFEKAIINIFHTHKLTYSKPKAIAASTATPAPLRPPSATATPTVNGNSAVGAAGSAPATTPYLTHASPNSAPNGPATSASQVNGSLAATASTSDGTTGEPDTGSGRVESSIPRPASAGPTAATSTNPGTAAHTSTAVGIGNTSGSSTGVHSAGVPAINSPAPARSSATPAPGTPVPASTDVQLLDPSLIDVIQQYKRLSQQVLIPKVGQLQAEILVMSAVNRVLEFTDDTIIPRTAVSTKLGLKEAEDALINSLRPRIDTYLRNKQATTATPATSTPTPVSAPTTTPLPLPAPSR</sequence>
<feature type="region of interest" description="Disordered" evidence="4">
    <location>
        <begin position="778"/>
        <end position="938"/>
    </location>
</feature>
<feature type="compositionally biased region" description="Low complexity" evidence="4">
    <location>
        <begin position="1216"/>
        <end position="1227"/>
    </location>
</feature>
<dbReference type="Gene3D" id="2.60.200.20">
    <property type="match status" value="1"/>
</dbReference>
<dbReference type="Pfam" id="PF00250">
    <property type="entry name" value="Forkhead"/>
    <property type="match status" value="1"/>
</dbReference>
<dbReference type="SMART" id="SM00339">
    <property type="entry name" value="FH"/>
    <property type="match status" value="1"/>
</dbReference>
<feature type="region of interest" description="Disordered" evidence="4">
    <location>
        <begin position="1"/>
        <end position="117"/>
    </location>
</feature>
<evidence type="ECO:0000313" key="6">
    <source>
        <dbReference type="EMBL" id="KAK2615106.1"/>
    </source>
</evidence>
<feature type="compositionally biased region" description="Pro residues" evidence="4">
    <location>
        <begin position="873"/>
        <end position="890"/>
    </location>
</feature>
<keyword evidence="2 3" id="KW-0539">Nucleus</keyword>
<evidence type="ECO:0000256" key="2">
    <source>
        <dbReference type="ARBA" id="ARBA00023242"/>
    </source>
</evidence>
<feature type="compositionally biased region" description="Polar residues" evidence="4">
    <location>
        <begin position="891"/>
        <end position="938"/>
    </location>
</feature>
<dbReference type="InterPro" id="IPR036390">
    <property type="entry name" value="WH_DNA-bd_sf"/>
</dbReference>
<feature type="region of interest" description="Disordered" evidence="4">
    <location>
        <begin position="479"/>
        <end position="704"/>
    </location>
</feature>
<keyword evidence="7" id="KW-1185">Reference proteome</keyword>
<feature type="compositionally biased region" description="Low complexity" evidence="4">
    <location>
        <begin position="1100"/>
        <end position="1118"/>
    </location>
</feature>
<feature type="compositionally biased region" description="Acidic residues" evidence="4">
    <location>
        <begin position="525"/>
        <end position="538"/>
    </location>
</feature>
<feature type="compositionally biased region" description="Basic and acidic residues" evidence="4">
    <location>
        <begin position="692"/>
        <end position="704"/>
    </location>
</feature>
<dbReference type="InterPro" id="IPR008984">
    <property type="entry name" value="SMAD_FHA_dom_sf"/>
</dbReference>
<name>A0AAD9WAL1_PHOAM</name>
<feature type="DNA-binding region" description="Fork-head" evidence="3">
    <location>
        <begin position="705"/>
        <end position="766"/>
    </location>
</feature>
<dbReference type="GO" id="GO:0060962">
    <property type="term" value="P:regulation of ribosomal protein gene transcription by RNA polymerase II"/>
    <property type="evidence" value="ECO:0007669"/>
    <property type="project" value="InterPro"/>
</dbReference>
<feature type="compositionally biased region" description="Low complexity" evidence="4">
    <location>
        <begin position="1169"/>
        <end position="1188"/>
    </location>
</feature>
<dbReference type="GO" id="GO:0003700">
    <property type="term" value="F:DNA-binding transcription factor activity"/>
    <property type="evidence" value="ECO:0007669"/>
    <property type="project" value="InterPro"/>
</dbReference>
<feature type="compositionally biased region" description="Polar residues" evidence="4">
    <location>
        <begin position="1189"/>
        <end position="1206"/>
    </location>
</feature>